<dbReference type="Proteomes" id="UP000826725">
    <property type="component" value="Chromosome"/>
</dbReference>
<dbReference type="AlphaFoldDB" id="A0A8D5JM10"/>
<organism evidence="1 2">
    <name type="scientific">Desulfomarina profundi</name>
    <dbReference type="NCBI Taxonomy" id="2772557"/>
    <lineage>
        <taxon>Bacteria</taxon>
        <taxon>Pseudomonadati</taxon>
        <taxon>Thermodesulfobacteriota</taxon>
        <taxon>Desulfobulbia</taxon>
        <taxon>Desulfobulbales</taxon>
        <taxon>Desulfobulbaceae</taxon>
        <taxon>Desulfomarina</taxon>
    </lineage>
</organism>
<reference evidence="1" key="1">
    <citation type="submission" date="2020-09" db="EMBL/GenBank/DDBJ databases">
        <title>Desulfogranum mesoprofundum gen. nov., sp. nov., a novel mesophilic, sulfate-reducing chemolithoautotroph isolated from a deep-sea hydrothermal vent chimney in the Suiyo Seamount.</title>
        <authorList>
            <person name="Hashimoto Y."/>
            <person name="Nakagawa S."/>
        </authorList>
    </citation>
    <scope>NUCLEOTIDE SEQUENCE</scope>
    <source>
        <strain evidence="1">KT2</strain>
    </source>
</reference>
<protein>
    <submittedName>
        <fullName evidence="1">Uncharacterized protein</fullName>
    </submittedName>
</protein>
<sequence length="50" mass="5431">MDFTTSPAGKDAPLEKTIKRITDTLNQFDFLPETAHWLNPAPAAGQSICA</sequence>
<name>A0A8D5JM10_9BACT</name>
<dbReference type="EMBL" id="AP024086">
    <property type="protein sequence ID" value="BCL61102.1"/>
    <property type="molecule type" value="Genomic_DNA"/>
</dbReference>
<evidence type="ECO:0000313" key="2">
    <source>
        <dbReference type="Proteomes" id="UP000826725"/>
    </source>
</evidence>
<accession>A0A8D5JM10</accession>
<dbReference type="KEGG" id="dbk:DGMP_17950"/>
<keyword evidence="2" id="KW-1185">Reference proteome</keyword>
<gene>
    <name evidence="1" type="ORF">DGMP_17950</name>
</gene>
<evidence type="ECO:0000313" key="1">
    <source>
        <dbReference type="EMBL" id="BCL61102.1"/>
    </source>
</evidence>
<proteinExistence type="predicted"/>